<protein>
    <submittedName>
        <fullName evidence="1">Uncharacterized protein</fullName>
    </submittedName>
</protein>
<feature type="non-terminal residue" evidence="1">
    <location>
        <position position="178"/>
    </location>
</feature>
<accession>X0ZC35</accession>
<organism evidence="1">
    <name type="scientific">marine sediment metagenome</name>
    <dbReference type="NCBI Taxonomy" id="412755"/>
    <lineage>
        <taxon>unclassified sequences</taxon>
        <taxon>metagenomes</taxon>
        <taxon>ecological metagenomes</taxon>
    </lineage>
</organism>
<sequence length="178" mass="19805">MGWLISFDLTKKQQVAELVKGWTIDDTGRGMTCLDYSVRGNTLYAVMQPTQDGKPSDGDAQIAVYRLRKDRGMGWGYKDMSEAGHPFYYDCPLKLLKLAPVVASAEWRANVHAWHARNRAMRSAKIDVGSLVRFRPGLSCLGEPLTTALVVGKTKRGYLVDVGGGMKARVTRRNIEKV</sequence>
<reference evidence="1" key="1">
    <citation type="journal article" date="2014" name="Front. Microbiol.">
        <title>High frequency of phylogenetically diverse reductive dehalogenase-homologous genes in deep subseafloor sedimentary metagenomes.</title>
        <authorList>
            <person name="Kawai M."/>
            <person name="Futagami T."/>
            <person name="Toyoda A."/>
            <person name="Takaki Y."/>
            <person name="Nishi S."/>
            <person name="Hori S."/>
            <person name="Arai W."/>
            <person name="Tsubouchi T."/>
            <person name="Morono Y."/>
            <person name="Uchiyama I."/>
            <person name="Ito T."/>
            <person name="Fujiyama A."/>
            <person name="Inagaki F."/>
            <person name="Takami H."/>
        </authorList>
    </citation>
    <scope>NUCLEOTIDE SEQUENCE</scope>
    <source>
        <strain evidence="1">Expedition CK06-06</strain>
    </source>
</reference>
<dbReference type="EMBL" id="BARS01052813">
    <property type="protein sequence ID" value="GAG45941.1"/>
    <property type="molecule type" value="Genomic_DNA"/>
</dbReference>
<evidence type="ECO:0000313" key="1">
    <source>
        <dbReference type="EMBL" id="GAG45941.1"/>
    </source>
</evidence>
<proteinExistence type="predicted"/>
<comment type="caution">
    <text evidence="1">The sequence shown here is derived from an EMBL/GenBank/DDBJ whole genome shotgun (WGS) entry which is preliminary data.</text>
</comment>
<gene>
    <name evidence="1" type="ORF">S01H1_78463</name>
</gene>
<name>X0ZC35_9ZZZZ</name>
<dbReference type="AlphaFoldDB" id="X0ZC35"/>